<comment type="subcellular location">
    <subcellularLocation>
        <location evidence="1">Membrane</location>
    </subcellularLocation>
</comment>
<reference evidence="3" key="1">
    <citation type="submission" date="2023-03" db="EMBL/GenBank/DDBJ databases">
        <authorList>
            <person name="Julca I."/>
        </authorList>
    </citation>
    <scope>NUCLEOTIDE SEQUENCE</scope>
</reference>
<keyword evidence="2" id="KW-0472">Membrane</keyword>
<dbReference type="InterPro" id="IPR044839">
    <property type="entry name" value="NDR1-like"/>
</dbReference>
<dbReference type="GO" id="GO:0005886">
    <property type="term" value="C:plasma membrane"/>
    <property type="evidence" value="ECO:0007669"/>
    <property type="project" value="TreeGrafter"/>
</dbReference>
<name>A0AAV1BZC7_OLDCO</name>
<dbReference type="GO" id="GO:0009506">
    <property type="term" value="C:plasmodesma"/>
    <property type="evidence" value="ECO:0007669"/>
    <property type="project" value="TreeGrafter"/>
</dbReference>
<proteinExistence type="predicted"/>
<evidence type="ECO:0000256" key="1">
    <source>
        <dbReference type="ARBA" id="ARBA00004370"/>
    </source>
</evidence>
<evidence type="ECO:0000313" key="4">
    <source>
        <dbReference type="Proteomes" id="UP001161247"/>
    </source>
</evidence>
<protein>
    <submittedName>
        <fullName evidence="3">OLC1v1022828C1</fullName>
    </submittedName>
</protein>
<gene>
    <name evidence="3" type="ORF">OLC1_LOCUS1064</name>
</gene>
<dbReference type="AlphaFoldDB" id="A0AAV1BZC7"/>
<dbReference type="GO" id="GO:0098542">
    <property type="term" value="P:defense response to other organism"/>
    <property type="evidence" value="ECO:0007669"/>
    <property type="project" value="InterPro"/>
</dbReference>
<evidence type="ECO:0000313" key="3">
    <source>
        <dbReference type="EMBL" id="CAI9088492.1"/>
    </source>
</evidence>
<organism evidence="3 4">
    <name type="scientific">Oldenlandia corymbosa var. corymbosa</name>
    <dbReference type="NCBI Taxonomy" id="529605"/>
    <lineage>
        <taxon>Eukaryota</taxon>
        <taxon>Viridiplantae</taxon>
        <taxon>Streptophyta</taxon>
        <taxon>Embryophyta</taxon>
        <taxon>Tracheophyta</taxon>
        <taxon>Spermatophyta</taxon>
        <taxon>Magnoliopsida</taxon>
        <taxon>eudicotyledons</taxon>
        <taxon>Gunneridae</taxon>
        <taxon>Pentapetalae</taxon>
        <taxon>asterids</taxon>
        <taxon>lamiids</taxon>
        <taxon>Gentianales</taxon>
        <taxon>Rubiaceae</taxon>
        <taxon>Rubioideae</taxon>
        <taxon>Spermacoceae</taxon>
        <taxon>Hedyotis-Oldenlandia complex</taxon>
        <taxon>Oldenlandia</taxon>
    </lineage>
</organism>
<sequence length="218" mass="23981">MSGYSRQEGAGGGAGGCCRCCCSFIFTSGFTALFMWLSLRGSKPSCSIQDFYVPSLNLTDNSTSARNNHTLYFDLRLKNGMKDKGVGYDDVNITFFYGLNTSLPVANYTVQRFYQGHGKKARRNAVVETHGVPWAAAYANVSNGSTVTFRVGLVTRVRYKILFWFTKRHGLVVGANVDVNGSGQKVNKKGIKLKSDAPEHIRRPVLIGILPVVLYFLG</sequence>
<keyword evidence="4" id="KW-1185">Reference proteome</keyword>
<dbReference type="EMBL" id="OX459118">
    <property type="protein sequence ID" value="CAI9088492.1"/>
    <property type="molecule type" value="Genomic_DNA"/>
</dbReference>
<dbReference type="PANTHER" id="PTHR31415:SF52">
    <property type="entry name" value="LATE EMBRYOGENESIS ABUNDANT (LEA) HYDROXYPROLINE-RICH GLYCOPROTEIN FAMILY-RELATED"/>
    <property type="match status" value="1"/>
</dbReference>
<dbReference type="PANTHER" id="PTHR31415">
    <property type="entry name" value="OS05G0367900 PROTEIN"/>
    <property type="match status" value="1"/>
</dbReference>
<accession>A0AAV1BZC7</accession>
<dbReference type="Proteomes" id="UP001161247">
    <property type="component" value="Chromosome 1"/>
</dbReference>
<evidence type="ECO:0000256" key="2">
    <source>
        <dbReference type="ARBA" id="ARBA00023136"/>
    </source>
</evidence>